<protein>
    <submittedName>
        <fullName evidence="1">Uncharacterized protein</fullName>
    </submittedName>
</protein>
<accession>A0ABU3P1Q1</accession>
<gene>
    <name evidence="1" type="ORF">Q4T40_17055</name>
</gene>
<comment type="caution">
    <text evidence="1">The sequence shown here is derived from an EMBL/GenBank/DDBJ whole genome shotgun (WGS) entry which is preliminary data.</text>
</comment>
<reference evidence="1 2" key="1">
    <citation type="submission" date="2023-07" db="EMBL/GenBank/DDBJ databases">
        <title>The novel representative of Negativicutes class, Anaeroselena agilis gen. nov. sp. nov.</title>
        <authorList>
            <person name="Prokofeva M.I."/>
            <person name="Elcheninov A.G."/>
            <person name="Klyukina A."/>
            <person name="Kublanov I.V."/>
            <person name="Frolov E.N."/>
            <person name="Podosokorskaya O.A."/>
        </authorList>
    </citation>
    <scope>NUCLEOTIDE SEQUENCE [LARGE SCALE GENOMIC DNA]</scope>
    <source>
        <strain evidence="1 2">4137-cl</strain>
    </source>
</reference>
<dbReference type="Proteomes" id="UP001254848">
    <property type="component" value="Unassembled WGS sequence"/>
</dbReference>
<evidence type="ECO:0000313" key="2">
    <source>
        <dbReference type="Proteomes" id="UP001254848"/>
    </source>
</evidence>
<dbReference type="RefSeq" id="WP_413781417.1">
    <property type="nucleotide sequence ID" value="NZ_JAUOZS010000001.1"/>
</dbReference>
<sequence length="66" mass="7642">MAFSRRKKARGPYDKIVKHAQEFLRQELAPIRADQQAVMAQNEKITEYVRQIWSSVAQRPAEKGQG</sequence>
<name>A0ABU3P1Q1_9FIRM</name>
<dbReference type="EMBL" id="JAUOZS010000001">
    <property type="protein sequence ID" value="MDT8902954.1"/>
    <property type="molecule type" value="Genomic_DNA"/>
</dbReference>
<organism evidence="1 2">
    <name type="scientific">Anaeroselena agilis</name>
    <dbReference type="NCBI Taxonomy" id="3063788"/>
    <lineage>
        <taxon>Bacteria</taxon>
        <taxon>Bacillati</taxon>
        <taxon>Bacillota</taxon>
        <taxon>Negativicutes</taxon>
        <taxon>Acetonemataceae</taxon>
        <taxon>Anaeroselena</taxon>
    </lineage>
</organism>
<keyword evidence="2" id="KW-1185">Reference proteome</keyword>
<evidence type="ECO:0000313" key="1">
    <source>
        <dbReference type="EMBL" id="MDT8902954.1"/>
    </source>
</evidence>
<proteinExistence type="predicted"/>